<sequence length="68" mass="7784">IVGFSHQFMCFSYELLTSNLVLLSPLIRRFAHSGGGRLKCVIVVLDWRILTNGLSSHVRNSKRSHRQM</sequence>
<organism evidence="1 2">
    <name type="scientific">Parascaris univalens</name>
    <name type="common">Nematode worm</name>
    <dbReference type="NCBI Taxonomy" id="6257"/>
    <lineage>
        <taxon>Eukaryota</taxon>
        <taxon>Metazoa</taxon>
        <taxon>Ecdysozoa</taxon>
        <taxon>Nematoda</taxon>
        <taxon>Chromadorea</taxon>
        <taxon>Rhabditida</taxon>
        <taxon>Spirurina</taxon>
        <taxon>Ascaridomorpha</taxon>
        <taxon>Ascaridoidea</taxon>
        <taxon>Ascarididae</taxon>
        <taxon>Parascaris</taxon>
    </lineage>
</organism>
<reference evidence="2" key="1">
    <citation type="submission" date="2022-11" db="UniProtKB">
        <authorList>
            <consortium name="WormBaseParasite"/>
        </authorList>
    </citation>
    <scope>IDENTIFICATION</scope>
</reference>
<keyword evidence="1" id="KW-1185">Reference proteome</keyword>
<name>A0A915AMD1_PARUN</name>
<proteinExistence type="predicted"/>
<evidence type="ECO:0000313" key="1">
    <source>
        <dbReference type="Proteomes" id="UP000887569"/>
    </source>
</evidence>
<dbReference type="Proteomes" id="UP000887569">
    <property type="component" value="Unplaced"/>
</dbReference>
<accession>A0A915AMD1</accession>
<dbReference type="WBParaSite" id="PgR011_g125_t02">
    <property type="protein sequence ID" value="PgR011_g125_t02"/>
    <property type="gene ID" value="PgR011_g125"/>
</dbReference>
<protein>
    <submittedName>
        <fullName evidence="2">Uncharacterized protein</fullName>
    </submittedName>
</protein>
<evidence type="ECO:0000313" key="2">
    <source>
        <dbReference type="WBParaSite" id="PgR011_g125_t02"/>
    </source>
</evidence>
<dbReference type="AlphaFoldDB" id="A0A915AMD1"/>